<keyword evidence="1" id="KW-1133">Transmembrane helix</keyword>
<keyword evidence="1" id="KW-0472">Membrane</keyword>
<gene>
    <name evidence="2" type="ORF">KC675_02615</name>
</gene>
<name>A0A955I6N1_9BACT</name>
<proteinExistence type="predicted"/>
<evidence type="ECO:0000313" key="3">
    <source>
        <dbReference type="Proteomes" id="UP000745577"/>
    </source>
</evidence>
<evidence type="ECO:0000256" key="1">
    <source>
        <dbReference type="SAM" id="Phobius"/>
    </source>
</evidence>
<feature type="transmembrane region" description="Helical" evidence="1">
    <location>
        <begin position="12"/>
        <end position="31"/>
    </location>
</feature>
<organism evidence="2 3">
    <name type="scientific">Candidatus Dojkabacteria bacterium</name>
    <dbReference type="NCBI Taxonomy" id="2099670"/>
    <lineage>
        <taxon>Bacteria</taxon>
        <taxon>Candidatus Dojkabacteria</taxon>
    </lineage>
</organism>
<reference evidence="2" key="1">
    <citation type="submission" date="2020-04" db="EMBL/GenBank/DDBJ databases">
        <authorList>
            <person name="Zhang T."/>
        </authorList>
    </citation>
    <scope>NUCLEOTIDE SEQUENCE</scope>
    <source>
        <strain evidence="2">HKST-UBA15</strain>
    </source>
</reference>
<dbReference type="AlphaFoldDB" id="A0A955I6N1"/>
<evidence type="ECO:0000313" key="2">
    <source>
        <dbReference type="EMBL" id="MCA9380050.1"/>
    </source>
</evidence>
<keyword evidence="1" id="KW-0812">Transmembrane</keyword>
<reference evidence="2" key="2">
    <citation type="journal article" date="2021" name="Microbiome">
        <title>Successional dynamics and alternative stable states in a saline activated sludge microbial community over 9 years.</title>
        <authorList>
            <person name="Wang Y."/>
            <person name="Ye J."/>
            <person name="Ju F."/>
            <person name="Liu L."/>
            <person name="Boyd J.A."/>
            <person name="Deng Y."/>
            <person name="Parks D.H."/>
            <person name="Jiang X."/>
            <person name="Yin X."/>
            <person name="Woodcroft B.J."/>
            <person name="Tyson G.W."/>
            <person name="Hugenholtz P."/>
            <person name="Polz M.F."/>
            <person name="Zhang T."/>
        </authorList>
    </citation>
    <scope>NUCLEOTIDE SEQUENCE</scope>
    <source>
        <strain evidence="2">HKST-UBA15</strain>
    </source>
</reference>
<dbReference type="EMBL" id="JAGQLL010000025">
    <property type="protein sequence ID" value="MCA9380050.1"/>
    <property type="molecule type" value="Genomic_DNA"/>
</dbReference>
<accession>A0A955I6N1</accession>
<comment type="caution">
    <text evidence="2">The sequence shown here is derived from an EMBL/GenBank/DDBJ whole genome shotgun (WGS) entry which is preliminary data.</text>
</comment>
<dbReference type="Proteomes" id="UP000745577">
    <property type="component" value="Unassembled WGS sequence"/>
</dbReference>
<sequence>MKIRILSKKTIIRFTITTYIFSSILALGFIGERNYRSNLIKYGYDLGGEKTIENIVEQIEGNPCGEILIQTQQQSFSLIDAKCLGG</sequence>
<protein>
    <submittedName>
        <fullName evidence="2">Uncharacterized protein</fullName>
    </submittedName>
</protein>